<feature type="domain" description="Reverse transcriptase/retrotransposon-derived protein RNase H-like" evidence="1">
    <location>
        <begin position="128"/>
        <end position="225"/>
    </location>
</feature>
<protein>
    <recommendedName>
        <fullName evidence="1">Reverse transcriptase/retrotransposon-derived protein RNase H-like domain-containing protein</fullName>
    </recommendedName>
</protein>
<dbReference type="Gene3D" id="3.10.10.10">
    <property type="entry name" value="HIV Type 1 Reverse Transcriptase, subunit A, domain 1"/>
    <property type="match status" value="1"/>
</dbReference>
<comment type="caution">
    <text evidence="2">The sequence shown here is derived from an EMBL/GenBank/DDBJ whole genome shotgun (WGS) entry which is preliminary data.</text>
</comment>
<gene>
    <name evidence="2" type="ORF">E5676_scaffold755G00210</name>
</gene>
<dbReference type="Proteomes" id="UP000321947">
    <property type="component" value="Unassembled WGS sequence"/>
</dbReference>
<dbReference type="PANTHER" id="PTHR33064">
    <property type="entry name" value="POL PROTEIN"/>
    <property type="match status" value="1"/>
</dbReference>
<name>A0A5D3BXT8_CUCMM</name>
<dbReference type="SUPFAM" id="SSF56672">
    <property type="entry name" value="DNA/RNA polymerases"/>
    <property type="match status" value="1"/>
</dbReference>
<dbReference type="InterPro" id="IPR043502">
    <property type="entry name" value="DNA/RNA_pol_sf"/>
</dbReference>
<dbReference type="PANTHER" id="PTHR33064:SF39">
    <property type="match status" value="1"/>
</dbReference>
<proteinExistence type="predicted"/>
<dbReference type="InterPro" id="IPR051320">
    <property type="entry name" value="Viral_Replic_Matur_Polypro"/>
</dbReference>
<accession>A0A5D3BXT8</accession>
<dbReference type="InterPro" id="IPR041577">
    <property type="entry name" value="RT_RNaseH_2"/>
</dbReference>
<dbReference type="FunFam" id="3.10.20.370:FF:000001">
    <property type="entry name" value="Retrovirus-related Pol polyprotein from transposon 17.6-like protein"/>
    <property type="match status" value="1"/>
</dbReference>
<organism evidence="2 3">
    <name type="scientific">Cucumis melo var. makuwa</name>
    <name type="common">Oriental melon</name>
    <dbReference type="NCBI Taxonomy" id="1194695"/>
    <lineage>
        <taxon>Eukaryota</taxon>
        <taxon>Viridiplantae</taxon>
        <taxon>Streptophyta</taxon>
        <taxon>Embryophyta</taxon>
        <taxon>Tracheophyta</taxon>
        <taxon>Spermatophyta</taxon>
        <taxon>Magnoliopsida</taxon>
        <taxon>eudicotyledons</taxon>
        <taxon>Gunneridae</taxon>
        <taxon>Pentapetalae</taxon>
        <taxon>rosids</taxon>
        <taxon>fabids</taxon>
        <taxon>Cucurbitales</taxon>
        <taxon>Cucurbitaceae</taxon>
        <taxon>Benincaseae</taxon>
        <taxon>Cucumis</taxon>
    </lineage>
</organism>
<evidence type="ECO:0000313" key="3">
    <source>
        <dbReference type="Proteomes" id="UP000321947"/>
    </source>
</evidence>
<dbReference type="Gene3D" id="3.10.20.370">
    <property type="match status" value="1"/>
</dbReference>
<dbReference type="EMBL" id="SSTD01015305">
    <property type="protein sequence ID" value="TYK02919.1"/>
    <property type="molecule type" value="Genomic_DNA"/>
</dbReference>
<sequence length="256" mass="29541">MHRIVLEDGAKDVVQAQRRLDQTLKEVVMKEMFKLNDASIIYMVPNSTWVSPIHVVSKKTRMTMTKNDKGEMVPTGVQNKWRMCIDYRKLNEVYDEQLNIFSDFVENCIEVFMDDFTVYGDNFDECLNEKCCKAFDVLKEKSTTAPILPPPRWDLPFEIICDASNLAVGAVLGQRIDKKAHVIYYASRTLNPTQANYTTAEKEFLAIIFALDKSRSYVLGSPITIFTDHATIRYLVLKKESKRGFYNGFFFYKSST</sequence>
<evidence type="ECO:0000259" key="1">
    <source>
        <dbReference type="Pfam" id="PF17919"/>
    </source>
</evidence>
<evidence type="ECO:0000313" key="2">
    <source>
        <dbReference type="EMBL" id="TYK02919.1"/>
    </source>
</evidence>
<reference evidence="2 3" key="1">
    <citation type="submission" date="2019-08" db="EMBL/GenBank/DDBJ databases">
        <title>Draft genome sequences of two oriental melons (Cucumis melo L. var makuwa).</title>
        <authorList>
            <person name="Kwon S.-Y."/>
        </authorList>
    </citation>
    <scope>NUCLEOTIDE SEQUENCE [LARGE SCALE GENOMIC DNA]</scope>
    <source>
        <strain evidence="3">cv. Chang Bougi</strain>
        <tissue evidence="2">Leaf</tissue>
    </source>
</reference>
<dbReference type="AlphaFoldDB" id="A0A5D3BXT8"/>
<dbReference type="Pfam" id="PF17919">
    <property type="entry name" value="RT_RNaseH_2"/>
    <property type="match status" value="1"/>
</dbReference>
<dbReference type="CDD" id="cd09274">
    <property type="entry name" value="RNase_HI_RT_Ty3"/>
    <property type="match status" value="1"/>
</dbReference>